<dbReference type="InterPro" id="IPR002052">
    <property type="entry name" value="DNA_methylase_N6_adenine_CS"/>
</dbReference>
<dbReference type="eggNOG" id="COG2189">
    <property type="taxonomic scope" value="Bacteria"/>
</dbReference>
<dbReference type="GO" id="GO:0003677">
    <property type="term" value="F:DNA binding"/>
    <property type="evidence" value="ECO:0007669"/>
    <property type="project" value="InterPro"/>
</dbReference>
<keyword evidence="9" id="KW-1185">Reference proteome</keyword>
<sequence length="633" mass="72048">MMDKMKFETPNLTAENRKKLAELFPGVVAEGKVNVDLLRSYVGEEIFKDEAYEFTWVGKRAAIAEAGRPIRKTLRPIVKDETTPTGADSTGKPYCSSGSRDWDTTENLYIEGDNLDVLKLLQESYLGKVKMIYIDPPYNTGNDFIYRDDFAKSREDYEEEAGMYDEDGDRLFRNTESNGRFHSDWCSMMYPRLVLARNLLTPDGVIFISIDDNEVAQLRKMCDEVFGESNFVASVIWERAFSPVNLKKHFSESHDYIICYAKDFNNLICNGLPRSEEADNRYSNPDNDPRGNWASADLSVGPAIQNNIYEIVTPSGRRVMPPSGYSWRLNKTRFAEFLKDNRIYFGDDGNGVPRIKRFLSEVKQGITPMTIWKHQDVGHSQKASQDLKKLFNEKAVFTYPKPVELVKRLFELYTNNDSIILDFFSGSATTAHAVMQLNAEDGGKRKFIMVQLPEVCAEGTEAAKAGYKNICEIGKERIRRAGDKIKTENKDKPGIENLDIGFRVLKLDDSNMNDVYYAAGDYTQEMLSNLLSNIKPERNDMDLLFGCLLDWGLPLSMPHTHEKIDGFTVHTYNGGDLIACFEERISEKAIREIASRQPLRAVFRDSSFTSSPEKINVFEIFKLLSPNTTVKVI</sequence>
<dbReference type="InterPro" id="IPR029063">
    <property type="entry name" value="SAM-dependent_MTases_sf"/>
</dbReference>
<dbReference type="SUPFAM" id="SSF53335">
    <property type="entry name" value="S-adenosyl-L-methionine-dependent methyltransferases"/>
    <property type="match status" value="1"/>
</dbReference>
<dbReference type="GO" id="GO:0032259">
    <property type="term" value="P:methylation"/>
    <property type="evidence" value="ECO:0007669"/>
    <property type="project" value="UniProtKB-KW"/>
</dbReference>
<dbReference type="PRINTS" id="PR00506">
    <property type="entry name" value="D21N6MTFRASE"/>
</dbReference>
<feature type="domain" description="DNA methylase N-4/N-6" evidence="7">
    <location>
        <begin position="129"/>
        <end position="448"/>
    </location>
</feature>
<organism evidence="8 9">
    <name type="scientific">Gracilinema caldarium (strain ATCC 51460 / DSM 7334 / H1)</name>
    <name type="common">Treponema caldarium</name>
    <dbReference type="NCBI Taxonomy" id="744872"/>
    <lineage>
        <taxon>Bacteria</taxon>
        <taxon>Pseudomonadati</taxon>
        <taxon>Spirochaetota</taxon>
        <taxon>Spirochaetia</taxon>
        <taxon>Spirochaetales</taxon>
        <taxon>Breznakiellaceae</taxon>
        <taxon>Gracilinema</taxon>
    </lineage>
</organism>
<evidence type="ECO:0000313" key="9">
    <source>
        <dbReference type="Proteomes" id="UP000000503"/>
    </source>
</evidence>
<dbReference type="REBASE" id="37834">
    <property type="entry name" value="M.Tca7334III"/>
</dbReference>
<dbReference type="InterPro" id="IPR002941">
    <property type="entry name" value="DNA_methylase_N4/N6"/>
</dbReference>
<dbReference type="Pfam" id="PF01555">
    <property type="entry name" value="N6_N4_Mtase"/>
    <property type="match status" value="1"/>
</dbReference>
<keyword evidence="4 8" id="KW-0808">Transferase</keyword>
<dbReference type="HOGENOM" id="CLU_020164_2_1_12"/>
<evidence type="ECO:0000256" key="2">
    <source>
        <dbReference type="ARBA" id="ARBA00011900"/>
    </source>
</evidence>
<evidence type="ECO:0000313" key="8">
    <source>
        <dbReference type="EMBL" id="AEJ18271.1"/>
    </source>
</evidence>
<dbReference type="STRING" id="744872.Spica_0102"/>
<comment type="similarity">
    <text evidence="1">Belongs to the N(4)/N(6)-methyltransferase family.</text>
</comment>
<accession>F8EYB2</accession>
<dbReference type="EMBL" id="CP002868">
    <property type="protein sequence ID" value="AEJ18271.1"/>
    <property type="molecule type" value="Genomic_DNA"/>
</dbReference>
<dbReference type="AlphaFoldDB" id="F8EYB2"/>
<dbReference type="Proteomes" id="UP000000503">
    <property type="component" value="Chromosome"/>
</dbReference>
<evidence type="ECO:0000256" key="6">
    <source>
        <dbReference type="ARBA" id="ARBA00047942"/>
    </source>
</evidence>
<evidence type="ECO:0000259" key="7">
    <source>
        <dbReference type="Pfam" id="PF01555"/>
    </source>
</evidence>
<evidence type="ECO:0000256" key="5">
    <source>
        <dbReference type="ARBA" id="ARBA00022691"/>
    </source>
</evidence>
<comment type="catalytic activity">
    <reaction evidence="6">
        <text>a 2'-deoxyadenosine in DNA + S-adenosyl-L-methionine = an N(6)-methyl-2'-deoxyadenosine in DNA + S-adenosyl-L-homocysteine + H(+)</text>
        <dbReference type="Rhea" id="RHEA:15197"/>
        <dbReference type="Rhea" id="RHEA-COMP:12418"/>
        <dbReference type="Rhea" id="RHEA-COMP:12419"/>
        <dbReference type="ChEBI" id="CHEBI:15378"/>
        <dbReference type="ChEBI" id="CHEBI:57856"/>
        <dbReference type="ChEBI" id="CHEBI:59789"/>
        <dbReference type="ChEBI" id="CHEBI:90615"/>
        <dbReference type="ChEBI" id="CHEBI:90616"/>
        <dbReference type="EC" id="2.1.1.72"/>
    </reaction>
</comment>
<dbReference type="PROSITE" id="PS00092">
    <property type="entry name" value="N6_MTASE"/>
    <property type="match status" value="1"/>
</dbReference>
<dbReference type="KEGG" id="scd:Spica_0102"/>
<dbReference type="RefSeq" id="WP_013967584.1">
    <property type="nucleotide sequence ID" value="NC_015732.1"/>
</dbReference>
<dbReference type="InterPro" id="IPR002295">
    <property type="entry name" value="N4/N6-MTase_EcoPI_Mod-like"/>
</dbReference>
<gene>
    <name evidence="8" type="ordered locus">Spica_0102</name>
</gene>
<reference evidence="9" key="1">
    <citation type="journal article" date="2013" name="Stand. Genomic Sci.">
        <title>Genome sequence of the thermophilic fresh-water bacterium Spirochaeta caldaria type strain (H1(T)), reclassification of Spirochaeta caldaria, Spirochaeta stenostrepta, and Spirochaeta zuelzerae in the genus Treponema as Treponema caldaria comb. nov., Treponema stenostrepta comb. nov., and Treponema zuelzerae comb. nov., and emendation of the genus Treponema.</title>
        <authorList>
            <person name="Abt B."/>
            <person name="Goker M."/>
            <person name="Scheuner C."/>
            <person name="Han C."/>
            <person name="Lu M."/>
            <person name="Misra M."/>
            <person name="Lapidus A."/>
            <person name="Nolan M."/>
            <person name="Lucas S."/>
            <person name="Hammon N."/>
            <person name="Deshpande S."/>
            <person name="Cheng J.F."/>
            <person name="Tapia R."/>
            <person name="Goodwin L.A."/>
            <person name="Pitluck S."/>
            <person name="Liolios K."/>
            <person name="Pagani I."/>
            <person name="Ivanova N."/>
            <person name="Mavromatis K."/>
            <person name="Mikhailova N."/>
            <person name="Huntemann M."/>
            <person name="Pati A."/>
            <person name="Chen A."/>
            <person name="Palaniappan K."/>
            <person name="Land M."/>
            <person name="Hauser L."/>
            <person name="Jeffries C.D."/>
            <person name="Rohde M."/>
            <person name="Spring S."/>
            <person name="Gronow S."/>
            <person name="Detter J.C."/>
            <person name="Bristow J."/>
            <person name="Eisen J.A."/>
            <person name="Markowitz V."/>
            <person name="Hugenholtz P."/>
            <person name="Kyrpides N.C."/>
            <person name="Woyke T."/>
            <person name="Klenk H.P."/>
        </authorList>
    </citation>
    <scope>NUCLEOTIDE SEQUENCE</scope>
    <source>
        <strain evidence="9">ATCC 51460 / DSM 7334 / H1</strain>
    </source>
</reference>
<dbReference type="EC" id="2.1.1.72" evidence="2"/>
<evidence type="ECO:0000256" key="1">
    <source>
        <dbReference type="ARBA" id="ARBA00006594"/>
    </source>
</evidence>
<proteinExistence type="inferred from homology"/>
<keyword evidence="3 8" id="KW-0489">Methyltransferase</keyword>
<dbReference type="GO" id="GO:0009007">
    <property type="term" value="F:site-specific DNA-methyltransferase (adenine-specific) activity"/>
    <property type="evidence" value="ECO:0007669"/>
    <property type="project" value="UniProtKB-EC"/>
</dbReference>
<protein>
    <recommendedName>
        <fullName evidence="2">site-specific DNA-methyltransferase (adenine-specific)</fullName>
        <ecNumber evidence="2">2.1.1.72</ecNumber>
    </recommendedName>
</protein>
<dbReference type="Gene3D" id="3.40.50.150">
    <property type="entry name" value="Vaccinia Virus protein VP39"/>
    <property type="match status" value="1"/>
</dbReference>
<dbReference type="PIRSF" id="PIRSF015855">
    <property type="entry name" value="TypeIII_Mtase_mKpnI"/>
    <property type="match status" value="1"/>
</dbReference>
<evidence type="ECO:0000256" key="4">
    <source>
        <dbReference type="ARBA" id="ARBA00022679"/>
    </source>
</evidence>
<keyword evidence="5" id="KW-0949">S-adenosyl-L-methionine</keyword>
<dbReference type="GO" id="GO:0008170">
    <property type="term" value="F:N-methyltransferase activity"/>
    <property type="evidence" value="ECO:0007669"/>
    <property type="project" value="InterPro"/>
</dbReference>
<evidence type="ECO:0000256" key="3">
    <source>
        <dbReference type="ARBA" id="ARBA00022603"/>
    </source>
</evidence>
<name>F8EYB2_GRAC1</name>